<accession>A0A6G0W4W3</accession>
<dbReference type="SUPFAM" id="SSF103473">
    <property type="entry name" value="MFS general substrate transporter"/>
    <property type="match status" value="1"/>
</dbReference>
<dbReference type="AlphaFoldDB" id="A0A6G0W4W3"/>
<dbReference type="InterPro" id="IPR020846">
    <property type="entry name" value="MFS_dom"/>
</dbReference>
<dbReference type="Pfam" id="PF07690">
    <property type="entry name" value="MFS_1"/>
    <property type="match status" value="1"/>
</dbReference>
<reference evidence="4 5" key="1">
    <citation type="submission" date="2019-07" db="EMBL/GenBank/DDBJ databases">
        <title>Genomics analysis of Aphanomyces spp. identifies a new class of oomycete effector associated with host adaptation.</title>
        <authorList>
            <person name="Gaulin E."/>
        </authorList>
    </citation>
    <scope>NUCLEOTIDE SEQUENCE [LARGE SCALE GENOMIC DNA]</scope>
    <source>
        <strain evidence="4 5">ATCC 201684</strain>
    </source>
</reference>
<name>A0A6G0W4W3_9STRA</name>
<feature type="transmembrane region" description="Helical" evidence="2">
    <location>
        <begin position="158"/>
        <end position="180"/>
    </location>
</feature>
<dbReference type="Proteomes" id="UP000481153">
    <property type="component" value="Unassembled WGS sequence"/>
</dbReference>
<feature type="transmembrane region" description="Helical" evidence="2">
    <location>
        <begin position="65"/>
        <end position="86"/>
    </location>
</feature>
<protein>
    <recommendedName>
        <fullName evidence="3">Major facilitator superfamily (MFS) profile domain-containing protein</fullName>
    </recommendedName>
</protein>
<feature type="transmembrane region" description="Helical" evidence="2">
    <location>
        <begin position="389"/>
        <end position="408"/>
    </location>
</feature>
<evidence type="ECO:0000259" key="3">
    <source>
        <dbReference type="PROSITE" id="PS50850"/>
    </source>
</evidence>
<proteinExistence type="predicted"/>
<feature type="transmembrane region" description="Helical" evidence="2">
    <location>
        <begin position="256"/>
        <end position="275"/>
    </location>
</feature>
<evidence type="ECO:0000313" key="4">
    <source>
        <dbReference type="EMBL" id="KAF0722200.1"/>
    </source>
</evidence>
<dbReference type="PANTHER" id="PTHR11360">
    <property type="entry name" value="MONOCARBOXYLATE TRANSPORTER"/>
    <property type="match status" value="1"/>
</dbReference>
<evidence type="ECO:0000256" key="1">
    <source>
        <dbReference type="ARBA" id="ARBA00004141"/>
    </source>
</evidence>
<dbReference type="InterPro" id="IPR050327">
    <property type="entry name" value="Proton-linked_MCT"/>
</dbReference>
<dbReference type="GO" id="GO:0022857">
    <property type="term" value="F:transmembrane transporter activity"/>
    <property type="evidence" value="ECO:0007669"/>
    <property type="project" value="InterPro"/>
</dbReference>
<evidence type="ECO:0000256" key="2">
    <source>
        <dbReference type="SAM" id="Phobius"/>
    </source>
</evidence>
<comment type="caution">
    <text evidence="4">The sequence shown here is derived from an EMBL/GenBank/DDBJ whole genome shotgun (WGS) entry which is preliminary data.</text>
</comment>
<dbReference type="EMBL" id="VJMJ01000343">
    <property type="protein sequence ID" value="KAF0722200.1"/>
    <property type="molecule type" value="Genomic_DNA"/>
</dbReference>
<dbReference type="GO" id="GO:0016020">
    <property type="term" value="C:membrane"/>
    <property type="evidence" value="ECO:0007669"/>
    <property type="project" value="UniProtKB-SubCell"/>
</dbReference>
<dbReference type="VEuPathDB" id="FungiDB:AeMF1_010997"/>
<feature type="transmembrane region" description="Helical" evidence="2">
    <location>
        <begin position="92"/>
        <end position="113"/>
    </location>
</feature>
<sequence length="511" mass="55057">MIALMTLVTQGIIGSIYSFSILEPHVKELFGSETKFIQVQLTSTLSLGLAAAVSGPFLERGGPRAGMTVGSILFSVGLLLAQLAIVVKSLPLLYIGFGVLAGIGHGILLISSISTLLKWFPDWRGLVTGVCLAGSGLGTSLWKILYDNMLQSSPSRSLNYLFAVTGGAALVILLLSAMVLRTPPPTFSVNGHDMHNIPLSAAPSMTRVQDDFLNVSMALINFAALEPTHSNVTTDKEYFQQVKALTLVQCIFSTDFFWLFIVFTASLTPTVLFLPQINDAATIILHKTPQDGDNFLSRMTLTTTIGVIIAPLLSDLVIRIAYANPANARKMVFFIMVAVEATMLGLLMDEWKDLSSGVWYGVCACAGGGYGIIPSLITDMFGVYNAGTMYGLIMTSHSIGAVVVGFLLPSMSVTEDAVHVQLVVMFAIVVFAAVMMVFVRTNPTDRFVHGYQLTLCNKVVIRIPSRTNSDATNIEEIRKVAVSSAAIDAFFLISPCFDLKLSSNSQEHSQG</sequence>
<keyword evidence="5" id="KW-1185">Reference proteome</keyword>
<organism evidence="4 5">
    <name type="scientific">Aphanomyces euteiches</name>
    <dbReference type="NCBI Taxonomy" id="100861"/>
    <lineage>
        <taxon>Eukaryota</taxon>
        <taxon>Sar</taxon>
        <taxon>Stramenopiles</taxon>
        <taxon>Oomycota</taxon>
        <taxon>Saprolegniomycetes</taxon>
        <taxon>Saprolegniales</taxon>
        <taxon>Verrucalvaceae</taxon>
        <taxon>Aphanomyces</taxon>
    </lineage>
</organism>
<comment type="subcellular location">
    <subcellularLocation>
        <location evidence="1">Membrane</location>
        <topology evidence="1">Multi-pass membrane protein</topology>
    </subcellularLocation>
</comment>
<feature type="transmembrane region" description="Helical" evidence="2">
    <location>
        <begin position="125"/>
        <end position="146"/>
    </location>
</feature>
<keyword evidence="2" id="KW-0472">Membrane</keyword>
<feature type="transmembrane region" description="Helical" evidence="2">
    <location>
        <begin position="359"/>
        <end position="377"/>
    </location>
</feature>
<dbReference type="InterPro" id="IPR011701">
    <property type="entry name" value="MFS"/>
</dbReference>
<feature type="transmembrane region" description="Helical" evidence="2">
    <location>
        <begin position="330"/>
        <end position="347"/>
    </location>
</feature>
<feature type="transmembrane region" description="Helical" evidence="2">
    <location>
        <begin position="420"/>
        <end position="439"/>
    </location>
</feature>
<evidence type="ECO:0000313" key="5">
    <source>
        <dbReference type="Proteomes" id="UP000481153"/>
    </source>
</evidence>
<keyword evidence="2" id="KW-0812">Transmembrane</keyword>
<dbReference type="InterPro" id="IPR036259">
    <property type="entry name" value="MFS_trans_sf"/>
</dbReference>
<dbReference type="Gene3D" id="1.20.1250.20">
    <property type="entry name" value="MFS general substrate transporter like domains"/>
    <property type="match status" value="2"/>
</dbReference>
<gene>
    <name evidence="4" type="ORF">Ae201684_018583</name>
</gene>
<dbReference type="PROSITE" id="PS50850">
    <property type="entry name" value="MFS"/>
    <property type="match status" value="1"/>
</dbReference>
<keyword evidence="2" id="KW-1133">Transmembrane helix</keyword>
<feature type="transmembrane region" description="Helical" evidence="2">
    <location>
        <begin position="295"/>
        <end position="318"/>
    </location>
</feature>
<feature type="domain" description="Major facilitator superfamily (MFS) profile" evidence="3">
    <location>
        <begin position="1"/>
        <end position="445"/>
    </location>
</feature>
<feature type="transmembrane region" description="Helical" evidence="2">
    <location>
        <begin position="37"/>
        <end position="58"/>
    </location>
</feature>